<dbReference type="GO" id="GO:0005886">
    <property type="term" value="C:plasma membrane"/>
    <property type="evidence" value="ECO:0007669"/>
    <property type="project" value="UniProtKB-SubCell"/>
</dbReference>
<reference evidence="10" key="1">
    <citation type="submission" date="2015-03" db="EMBL/GenBank/DDBJ databases">
        <authorList>
            <person name="Nijsse Bart"/>
        </authorList>
    </citation>
    <scope>NUCLEOTIDE SEQUENCE [LARGE SCALE GENOMIC DNA]</scope>
</reference>
<dbReference type="GO" id="GO:0009267">
    <property type="term" value="P:cellular response to starvation"/>
    <property type="evidence" value="ECO:0007669"/>
    <property type="project" value="InterPro"/>
</dbReference>
<protein>
    <submittedName>
        <fullName evidence="9">Carbon starvation protein A</fullName>
    </submittedName>
</protein>
<feature type="transmembrane region" description="Helical" evidence="7">
    <location>
        <begin position="199"/>
        <end position="219"/>
    </location>
</feature>
<feature type="transmembrane region" description="Helical" evidence="7">
    <location>
        <begin position="458"/>
        <end position="477"/>
    </location>
</feature>
<proteinExistence type="inferred from homology"/>
<evidence type="ECO:0000256" key="3">
    <source>
        <dbReference type="ARBA" id="ARBA00022475"/>
    </source>
</evidence>
<feature type="transmembrane region" description="Helical" evidence="7">
    <location>
        <begin position="167"/>
        <end position="187"/>
    </location>
</feature>
<dbReference type="Pfam" id="PF02554">
    <property type="entry name" value="CstA"/>
    <property type="match status" value="2"/>
</dbReference>
<keyword evidence="6 7" id="KW-0472">Membrane</keyword>
<feature type="transmembrane region" description="Helical" evidence="7">
    <location>
        <begin position="434"/>
        <end position="452"/>
    </location>
</feature>
<dbReference type="RefSeq" id="WP_021170754.1">
    <property type="nucleotide sequence ID" value="NZ_CTRP01000002.1"/>
</dbReference>
<dbReference type="Proteomes" id="UP000049855">
    <property type="component" value="Unassembled WGS sequence"/>
</dbReference>
<gene>
    <name evidence="9" type="ORF">SpAn4DRAFT_4639</name>
</gene>
<comment type="subcellular location">
    <subcellularLocation>
        <location evidence="1">Cell membrane</location>
        <topology evidence="1">Multi-pass membrane protein</topology>
    </subcellularLocation>
</comment>
<feature type="transmembrane region" description="Helical" evidence="7">
    <location>
        <begin position="250"/>
        <end position="269"/>
    </location>
</feature>
<evidence type="ECO:0000313" key="9">
    <source>
        <dbReference type="EMBL" id="CQR70127.1"/>
    </source>
</evidence>
<feature type="transmembrane region" description="Helical" evidence="7">
    <location>
        <begin position="225"/>
        <end position="243"/>
    </location>
</feature>
<feature type="domain" description="CstA N-terminal" evidence="8">
    <location>
        <begin position="3"/>
        <end position="348"/>
    </location>
</feature>
<organism evidence="9 10">
    <name type="scientific">Sporomusa ovata</name>
    <dbReference type="NCBI Taxonomy" id="2378"/>
    <lineage>
        <taxon>Bacteria</taxon>
        <taxon>Bacillati</taxon>
        <taxon>Bacillota</taxon>
        <taxon>Negativicutes</taxon>
        <taxon>Selenomonadales</taxon>
        <taxon>Sporomusaceae</taxon>
        <taxon>Sporomusa</taxon>
    </lineage>
</organism>
<name>A0A0U1KRT9_9FIRM</name>
<feature type="transmembrane region" description="Helical" evidence="7">
    <location>
        <begin position="289"/>
        <end position="309"/>
    </location>
</feature>
<feature type="transmembrane region" description="Helical" evidence="7">
    <location>
        <begin position="329"/>
        <end position="351"/>
    </location>
</feature>
<dbReference type="InterPro" id="IPR003706">
    <property type="entry name" value="CstA_N"/>
</dbReference>
<dbReference type="InterPro" id="IPR051605">
    <property type="entry name" value="CstA"/>
</dbReference>
<dbReference type="EMBL" id="CTRP01000002">
    <property type="protein sequence ID" value="CQR70127.1"/>
    <property type="molecule type" value="Genomic_DNA"/>
</dbReference>
<keyword evidence="10" id="KW-1185">Reference proteome</keyword>
<feature type="transmembrane region" description="Helical" evidence="7">
    <location>
        <begin position="371"/>
        <end position="398"/>
    </location>
</feature>
<dbReference type="PANTHER" id="PTHR30252">
    <property type="entry name" value="INNER MEMBRANE PEPTIDE TRANSPORTER"/>
    <property type="match status" value="1"/>
</dbReference>
<dbReference type="PANTHER" id="PTHR30252:SF0">
    <property type="entry name" value="PEPTIDE TRANSPORTER CSTA"/>
    <property type="match status" value="1"/>
</dbReference>
<evidence type="ECO:0000256" key="1">
    <source>
        <dbReference type="ARBA" id="ARBA00004651"/>
    </source>
</evidence>
<evidence type="ECO:0000259" key="8">
    <source>
        <dbReference type="Pfam" id="PF02554"/>
    </source>
</evidence>
<evidence type="ECO:0000313" key="10">
    <source>
        <dbReference type="Proteomes" id="UP000049855"/>
    </source>
</evidence>
<dbReference type="AlphaFoldDB" id="A0A0U1KRT9"/>
<feature type="transmembrane region" description="Helical" evidence="7">
    <location>
        <begin position="489"/>
        <end position="511"/>
    </location>
</feature>
<sequence length="562" mass="60242">MTGLTLLGIALLVCAGGYFIYGRWLTKIWGIDPGAKTPAYRLEDGNDYVPSSKFTVFAHQFSSITGAGPVTGPIIAAMFGWVPVMLWLMIGGIFFGAVQDFTALYASVKNEGKSMGMLIEKYIGKTGKQMFLLFSWLFTLLVTAAFADIVAGTFNGFTPNGSLATPNAAAASISMLYIVVAIFFGLFLEKVPLSEKPKLAVGILLIIGMLAAGIAYPLYFDKTTWIYVVFAYMFMAAVMPMWLLMEPRDYLSSFLLLGMIASGVIGVVFTNPTIELPAFVGFEVNGKPLFPILFITIACGAVSGFHSLVSSGTSSKTISNEKDMLFVGYGSMMVETILAVVALIVVGAAATGGVMPKGTPFQIFSASVGNFLSMFGMSSFVATCVVTMCVSALALTTLDSVGRIGRMCFQELFTGDTTDPAKMSPMQRVLTNKYVATVITLFFGYLLCLGGYMNVWPLFGAANQLCAALVLIALAVFMKVTGRQGKMLYIPMCFMLVVTLISLGMSIYGIVRKIIYTGGFSFLTDGLQLIVAIALITLAMLIASTSFRKLVDSSSSTNASVR</sequence>
<evidence type="ECO:0000256" key="6">
    <source>
        <dbReference type="ARBA" id="ARBA00023136"/>
    </source>
</evidence>
<feature type="transmembrane region" description="Helical" evidence="7">
    <location>
        <begin position="129"/>
        <end position="147"/>
    </location>
</feature>
<evidence type="ECO:0000256" key="2">
    <source>
        <dbReference type="ARBA" id="ARBA00007755"/>
    </source>
</evidence>
<feature type="transmembrane region" description="Helical" evidence="7">
    <location>
        <begin position="526"/>
        <end position="547"/>
    </location>
</feature>
<keyword evidence="4 7" id="KW-0812">Transmembrane</keyword>
<accession>A0A0U1KRT9</accession>
<feature type="domain" description="CstA N-terminal" evidence="8">
    <location>
        <begin position="354"/>
        <end position="501"/>
    </location>
</feature>
<evidence type="ECO:0000256" key="4">
    <source>
        <dbReference type="ARBA" id="ARBA00022692"/>
    </source>
</evidence>
<evidence type="ECO:0000256" key="5">
    <source>
        <dbReference type="ARBA" id="ARBA00022989"/>
    </source>
</evidence>
<evidence type="ECO:0000256" key="7">
    <source>
        <dbReference type="SAM" id="Phobius"/>
    </source>
</evidence>
<keyword evidence="3" id="KW-1003">Cell membrane</keyword>
<comment type="similarity">
    <text evidence="2">Belongs to the peptide transporter carbon starvation (CstA) (TC 2.A.114) family.</text>
</comment>
<keyword evidence="5 7" id="KW-1133">Transmembrane helix</keyword>